<dbReference type="AlphaFoldDB" id="A0A119MCW6"/>
<name>A0A119MCW6_9BURK</name>
<organism evidence="1 2">
    <name type="scientific">Burkholderia ubonensis</name>
    <dbReference type="NCBI Taxonomy" id="101571"/>
    <lineage>
        <taxon>Bacteria</taxon>
        <taxon>Pseudomonadati</taxon>
        <taxon>Pseudomonadota</taxon>
        <taxon>Betaproteobacteria</taxon>
        <taxon>Burkholderiales</taxon>
        <taxon>Burkholderiaceae</taxon>
        <taxon>Burkholderia</taxon>
        <taxon>Burkholderia cepacia complex</taxon>
    </lineage>
</organism>
<dbReference type="OrthoDB" id="6631544at2"/>
<evidence type="ECO:0000313" key="1">
    <source>
        <dbReference type="EMBL" id="KWE01279.1"/>
    </source>
</evidence>
<sequence>MIREPLDANWGIRYRTSCREAAEAAADQLLARFYRDLESGLADAIDSQVDLMESVLVRTKIIELASGKSPGHKLEELVRFMHDDLSTFMLRELLVCADILSRGGRCQLSDKLNALQNQAEPLALLRNAAWDLAMPRFMEDMTNTLSGPEQSAFYVPNLITFDRDVVDILNLTALRAIALPRTSHEAFPFFDEPLHEWLGERVGDRRMSGLAPLFGEAAFDARARRRSRSHIRDVLREDRQRLLSLLAQAKR</sequence>
<comment type="caution">
    <text evidence="1">The sequence shown here is derived from an EMBL/GenBank/DDBJ whole genome shotgun (WGS) entry which is preliminary data.</text>
</comment>
<dbReference type="Proteomes" id="UP000062998">
    <property type="component" value="Unassembled WGS sequence"/>
</dbReference>
<protein>
    <submittedName>
        <fullName evidence="1">Uncharacterized protein</fullName>
    </submittedName>
</protein>
<evidence type="ECO:0000313" key="2">
    <source>
        <dbReference type="Proteomes" id="UP000062998"/>
    </source>
</evidence>
<dbReference type="EMBL" id="LPIX01000063">
    <property type="protein sequence ID" value="KWE01279.1"/>
    <property type="molecule type" value="Genomic_DNA"/>
</dbReference>
<reference evidence="1 2" key="1">
    <citation type="submission" date="2015-11" db="EMBL/GenBank/DDBJ databases">
        <title>Expanding the genomic diversity of Burkholderia species for the development of highly accurate diagnostics.</title>
        <authorList>
            <person name="Sahl J."/>
            <person name="Keim P."/>
            <person name="Wagner D."/>
        </authorList>
    </citation>
    <scope>NUCLEOTIDE SEQUENCE [LARGE SCALE GENOMIC DNA]</scope>
    <source>
        <strain evidence="1 2">MSMB2167WGS</strain>
    </source>
</reference>
<accession>A0A119MCW6</accession>
<proteinExistence type="predicted"/>
<gene>
    <name evidence="1" type="ORF">WL73_16295</name>
</gene>